<gene>
    <name evidence="10" type="primary">lptF_2</name>
    <name evidence="10" type="ORF">NCTC10975_02254</name>
</gene>
<comment type="similarity">
    <text evidence="3">Belongs to the LptF/LptG family.</text>
</comment>
<keyword evidence="4" id="KW-1003">Cell membrane</keyword>
<organism evidence="10 11">
    <name type="scientific">Proteus mirabilis</name>
    <dbReference type="NCBI Taxonomy" id="584"/>
    <lineage>
        <taxon>Bacteria</taxon>
        <taxon>Pseudomonadati</taxon>
        <taxon>Pseudomonadota</taxon>
        <taxon>Gammaproteobacteria</taxon>
        <taxon>Enterobacterales</taxon>
        <taxon>Morganellaceae</taxon>
        <taxon>Proteus</taxon>
    </lineage>
</organism>
<dbReference type="AlphaFoldDB" id="A0A2X2C8P0"/>
<feature type="transmembrane region" description="Helical" evidence="9">
    <location>
        <begin position="12"/>
        <end position="32"/>
    </location>
</feature>
<evidence type="ECO:0000256" key="4">
    <source>
        <dbReference type="ARBA" id="ARBA00022475"/>
    </source>
</evidence>
<dbReference type="PANTHER" id="PTHR33529:SF7">
    <property type="entry name" value="LIPOPOLYSACCHARIDE EXPORT SYSTEM PERMEASE PROTEIN LPTF"/>
    <property type="match status" value="1"/>
</dbReference>
<keyword evidence="5 9" id="KW-0812">Transmembrane</keyword>
<feature type="transmembrane region" description="Helical" evidence="9">
    <location>
        <begin position="52"/>
        <end position="76"/>
    </location>
</feature>
<keyword evidence="7 9" id="KW-0472">Membrane</keyword>
<name>A0A2X2C8P0_PROMI</name>
<evidence type="ECO:0000256" key="8">
    <source>
        <dbReference type="ARBA" id="ARBA00026081"/>
    </source>
</evidence>
<accession>A0A2X2C8P0</accession>
<dbReference type="EMBL" id="UAUE01000016">
    <property type="protein sequence ID" value="SPY96535.1"/>
    <property type="molecule type" value="Genomic_DNA"/>
</dbReference>
<sequence length="191" mass="20670">MIIIRYLARETLKSQIAILFILMLIFFSQKLVEILGAAVEGNIPTNLVVSLLWLGIPEMAQLILPLSLFLGLLMTYSKLYVESEITVMNACGIGKKALVQAALLLSLLTSVLAAGNVVWLIPWSSVHQEQVLEDAKANPSLAALMEGQFKMSSDRNMVLYLGSVKGNQFQDVFLGSIASNAKPTPICCGGG</sequence>
<dbReference type="Proteomes" id="UP000251485">
    <property type="component" value="Unassembled WGS sequence"/>
</dbReference>
<dbReference type="PANTHER" id="PTHR33529">
    <property type="entry name" value="SLR0882 PROTEIN-RELATED"/>
    <property type="match status" value="1"/>
</dbReference>
<evidence type="ECO:0000256" key="7">
    <source>
        <dbReference type="ARBA" id="ARBA00023136"/>
    </source>
</evidence>
<comment type="function">
    <text evidence="1">Part of the ABC transporter complex LptBFG involved in the translocation of lipopolysaccharide (LPS) from the inner membrane to the outer membrane.</text>
</comment>
<evidence type="ECO:0000256" key="6">
    <source>
        <dbReference type="ARBA" id="ARBA00022989"/>
    </source>
</evidence>
<dbReference type="GO" id="GO:0043190">
    <property type="term" value="C:ATP-binding cassette (ABC) transporter complex"/>
    <property type="evidence" value="ECO:0007669"/>
    <property type="project" value="TreeGrafter"/>
</dbReference>
<dbReference type="InterPro" id="IPR005495">
    <property type="entry name" value="LptG/LptF_permease"/>
</dbReference>
<evidence type="ECO:0000256" key="2">
    <source>
        <dbReference type="ARBA" id="ARBA00004651"/>
    </source>
</evidence>
<evidence type="ECO:0000313" key="11">
    <source>
        <dbReference type="Proteomes" id="UP000251485"/>
    </source>
</evidence>
<proteinExistence type="inferred from homology"/>
<comment type="subcellular location">
    <subcellularLocation>
        <location evidence="2">Cell membrane</location>
        <topology evidence="2">Multi-pass membrane protein</topology>
    </subcellularLocation>
</comment>
<reference evidence="10 11" key="1">
    <citation type="submission" date="2018-06" db="EMBL/GenBank/DDBJ databases">
        <authorList>
            <consortium name="Pathogen Informatics"/>
            <person name="Doyle S."/>
        </authorList>
    </citation>
    <scope>NUCLEOTIDE SEQUENCE [LARGE SCALE GENOMIC DNA]</scope>
    <source>
        <strain evidence="10 11">NCTC10975</strain>
    </source>
</reference>
<evidence type="ECO:0000256" key="3">
    <source>
        <dbReference type="ARBA" id="ARBA00007725"/>
    </source>
</evidence>
<dbReference type="Pfam" id="PF03739">
    <property type="entry name" value="LptF_LptG"/>
    <property type="match status" value="1"/>
</dbReference>
<comment type="subunit">
    <text evidence="8">Component of the lipopolysaccharide transport and assembly complex. The LptBFG transporter is composed of two ATP-binding proteins (LptB) and two transmembrane proteins (LptF and LptG).</text>
</comment>
<feature type="transmembrane region" description="Helical" evidence="9">
    <location>
        <begin position="97"/>
        <end position="121"/>
    </location>
</feature>
<evidence type="ECO:0000256" key="1">
    <source>
        <dbReference type="ARBA" id="ARBA00002265"/>
    </source>
</evidence>
<protein>
    <submittedName>
        <fullName evidence="10">Permease</fullName>
    </submittedName>
</protein>
<evidence type="ECO:0000313" key="10">
    <source>
        <dbReference type="EMBL" id="SPY96535.1"/>
    </source>
</evidence>
<evidence type="ECO:0000256" key="9">
    <source>
        <dbReference type="SAM" id="Phobius"/>
    </source>
</evidence>
<evidence type="ECO:0000256" key="5">
    <source>
        <dbReference type="ARBA" id="ARBA00022692"/>
    </source>
</evidence>
<dbReference type="GO" id="GO:0015920">
    <property type="term" value="P:lipopolysaccharide transport"/>
    <property type="evidence" value="ECO:0007669"/>
    <property type="project" value="TreeGrafter"/>
</dbReference>
<keyword evidence="6 9" id="KW-1133">Transmembrane helix</keyword>